<keyword evidence="1" id="KW-1133">Transmembrane helix</keyword>
<gene>
    <name evidence="2" type="ORF">SAMN06295937_100168</name>
</gene>
<feature type="transmembrane region" description="Helical" evidence="1">
    <location>
        <begin position="177"/>
        <end position="194"/>
    </location>
</feature>
<keyword evidence="1" id="KW-0472">Membrane</keyword>
<proteinExistence type="predicted"/>
<feature type="transmembrane region" description="Helical" evidence="1">
    <location>
        <begin position="119"/>
        <end position="137"/>
    </location>
</feature>
<keyword evidence="3" id="KW-1185">Reference proteome</keyword>
<organism evidence="2 3">
    <name type="scientific">Sphingopyxis flava</name>
    <dbReference type="NCBI Taxonomy" id="1507287"/>
    <lineage>
        <taxon>Bacteria</taxon>
        <taxon>Pseudomonadati</taxon>
        <taxon>Pseudomonadota</taxon>
        <taxon>Alphaproteobacteria</taxon>
        <taxon>Sphingomonadales</taxon>
        <taxon>Sphingomonadaceae</taxon>
        <taxon>Sphingopyxis</taxon>
    </lineage>
</organism>
<dbReference type="AlphaFoldDB" id="A0A1T4ZS21"/>
<evidence type="ECO:0000313" key="2">
    <source>
        <dbReference type="EMBL" id="SKB25387.1"/>
    </source>
</evidence>
<reference evidence="3" key="1">
    <citation type="submission" date="2017-02" db="EMBL/GenBank/DDBJ databases">
        <authorList>
            <person name="Varghese N."/>
            <person name="Submissions S."/>
        </authorList>
    </citation>
    <scope>NUCLEOTIDE SEQUENCE [LARGE SCALE GENOMIC DNA]</scope>
    <source>
        <strain evidence="3">R11H</strain>
    </source>
</reference>
<dbReference type="EMBL" id="FUYP01000001">
    <property type="protein sequence ID" value="SKB25387.1"/>
    <property type="molecule type" value="Genomic_DNA"/>
</dbReference>
<feature type="transmembrane region" description="Helical" evidence="1">
    <location>
        <begin position="80"/>
        <end position="99"/>
    </location>
</feature>
<protein>
    <submittedName>
        <fullName evidence="2">Uncharacterized protein</fullName>
    </submittedName>
</protein>
<dbReference type="RefSeq" id="WP_079636634.1">
    <property type="nucleotide sequence ID" value="NZ_FUYP01000001.1"/>
</dbReference>
<dbReference type="Proteomes" id="UP000190044">
    <property type="component" value="Unassembled WGS sequence"/>
</dbReference>
<feature type="transmembrane region" description="Helical" evidence="1">
    <location>
        <begin position="46"/>
        <end position="68"/>
    </location>
</feature>
<feature type="transmembrane region" description="Helical" evidence="1">
    <location>
        <begin position="206"/>
        <end position="225"/>
    </location>
</feature>
<keyword evidence="1" id="KW-0812">Transmembrane</keyword>
<accession>A0A1T4ZS21</accession>
<evidence type="ECO:0000313" key="3">
    <source>
        <dbReference type="Proteomes" id="UP000190044"/>
    </source>
</evidence>
<evidence type="ECO:0000256" key="1">
    <source>
        <dbReference type="SAM" id="Phobius"/>
    </source>
</evidence>
<name>A0A1T4ZS21_9SPHN</name>
<sequence length="241" mass="25835">MKKGTSTAPRSRLFLGLAWVGAAAALVGFAKTFFLPLLTGAFRAHPAIYAHAALLFGWVAFFLAQALHIHRQRVERHRRLGGAGAALAAGVVVSTIAVATLAARRTAAAGDLAAAQGELLVVQIEMAVFAALVAAALHFRRRPEFHKRLMLLAFIGSLGPAWFRFRHYFPEVGNPLFLYSVLLADSLILVAMLADALRYGRPHRIYVQVGGAMVALHLVEVFAFASSPFRAVAAAVAGPML</sequence>
<dbReference type="OrthoDB" id="648493at2"/>